<dbReference type="HOGENOM" id="CLU_119465_0_0_7"/>
<proteinExistence type="predicted"/>
<dbReference type="RefSeq" id="WP_011733762.1">
    <property type="nucleotide sequence ID" value="NC_008607.1"/>
</dbReference>
<geneLocation type="plasmid" evidence="1 2">
    <name>pPRO1</name>
</geneLocation>
<protein>
    <submittedName>
        <fullName evidence="1">Lipoprotein, putative</fullName>
    </submittedName>
</protein>
<dbReference type="KEGG" id="ppd:Ppro_3651"/>
<dbReference type="PROSITE" id="PS51257">
    <property type="entry name" value="PROKAR_LIPOPROTEIN"/>
    <property type="match status" value="1"/>
</dbReference>
<dbReference type="eggNOG" id="ENOG50349K4">
    <property type="taxonomic scope" value="Bacteria"/>
</dbReference>
<evidence type="ECO:0000313" key="2">
    <source>
        <dbReference type="Proteomes" id="UP000006732"/>
    </source>
</evidence>
<keyword evidence="2" id="KW-1185">Reference proteome</keyword>
<dbReference type="EMBL" id="CP000483">
    <property type="protein sequence ID" value="ABL01243.1"/>
    <property type="molecule type" value="Genomic_DNA"/>
</dbReference>
<accession>A0R7N3</accession>
<name>A0R7N3_PELPD</name>
<dbReference type="AlphaFoldDB" id="A0R7N3"/>
<gene>
    <name evidence="1" type="ordered locus">Ppro_3651</name>
</gene>
<dbReference type="OrthoDB" id="5395717at2"/>
<keyword evidence="1" id="KW-0614">Plasmid</keyword>
<reference evidence="1 2" key="1">
    <citation type="submission" date="2006-10" db="EMBL/GenBank/DDBJ databases">
        <title>Complete sequence of plasmid pPRO1 of Pelobacter propionicus DSM 2379.</title>
        <authorList>
            <consortium name="US DOE Joint Genome Institute"/>
            <person name="Copeland A."/>
            <person name="Lucas S."/>
            <person name="Lapidus A."/>
            <person name="Barry K."/>
            <person name="Detter J.C."/>
            <person name="Glavina del Rio T."/>
            <person name="Hammon N."/>
            <person name="Israni S."/>
            <person name="Dalin E."/>
            <person name="Tice H."/>
            <person name="Pitluck S."/>
            <person name="Saunders E."/>
            <person name="Brettin T."/>
            <person name="Bruce D."/>
            <person name="Han C."/>
            <person name="Tapia R."/>
            <person name="Schmutz J."/>
            <person name="Larimer F."/>
            <person name="Land M."/>
            <person name="Hauser L."/>
            <person name="Kyrpides N."/>
            <person name="Kim E."/>
            <person name="Lovley D."/>
            <person name="Richardson P."/>
        </authorList>
    </citation>
    <scope>NUCLEOTIDE SEQUENCE [LARGE SCALE GENOMIC DNA]</scope>
    <source>
        <strain evidence="2">DSM 2379 / NBRC 103807 / OttBd1</strain>
        <plasmid evidence="2">Plasmid pPRO1</plasmid>
    </source>
</reference>
<dbReference type="Proteomes" id="UP000006732">
    <property type="component" value="Plasmid pPRO1"/>
</dbReference>
<sequence length="190" mass="21116">MRIIILVAWAIVMVSIAGCAGNRETVLKATAQTRHDIFQVVPSSQIVPGKALLKIEFPIKTYKARLGGKYFKHNDPPYTAIVNIDGQTVELTDEPVLEDLSGDFMKNPEVGTGWKYVFKKILQLKPGSHRITIAIPLSNIVTEKSINLKDGENILKIGPKYITPVSRYSRYPRFSHGLSGITVQLNSQVL</sequence>
<evidence type="ECO:0000313" key="1">
    <source>
        <dbReference type="EMBL" id="ABL01243.1"/>
    </source>
</evidence>
<organism evidence="1 2">
    <name type="scientific">Pelobacter propionicus (strain DSM 2379 / NBRC 103807 / OttBd1)</name>
    <dbReference type="NCBI Taxonomy" id="338966"/>
    <lineage>
        <taxon>Bacteria</taxon>
        <taxon>Pseudomonadati</taxon>
        <taxon>Thermodesulfobacteriota</taxon>
        <taxon>Desulfuromonadia</taxon>
        <taxon>Desulfuromonadales</taxon>
        <taxon>Desulfuromonadaceae</taxon>
        <taxon>Pelobacter</taxon>
    </lineage>
</organism>
<keyword evidence="1" id="KW-0449">Lipoprotein</keyword>